<feature type="coiled-coil region" evidence="4">
    <location>
        <begin position="264"/>
        <end position="332"/>
    </location>
</feature>
<organism evidence="7 8">
    <name type="scientific">Arcanobacterium wilhelmae</name>
    <dbReference type="NCBI Taxonomy" id="1803177"/>
    <lineage>
        <taxon>Bacteria</taxon>
        <taxon>Bacillati</taxon>
        <taxon>Actinomycetota</taxon>
        <taxon>Actinomycetes</taxon>
        <taxon>Actinomycetales</taxon>
        <taxon>Actinomycetaceae</taxon>
        <taxon>Arcanobacterium</taxon>
    </lineage>
</organism>
<feature type="region of interest" description="Disordered" evidence="5">
    <location>
        <begin position="696"/>
        <end position="715"/>
    </location>
</feature>
<evidence type="ECO:0000256" key="3">
    <source>
        <dbReference type="ARBA" id="ARBA00013368"/>
    </source>
</evidence>
<dbReference type="RefSeq" id="WP_307014229.1">
    <property type="nucleotide sequence ID" value="NZ_JAUSQW010000001.1"/>
</dbReference>
<keyword evidence="7" id="KW-0540">Nuclease</keyword>
<dbReference type="EMBL" id="JAUSQW010000001">
    <property type="protein sequence ID" value="MDP9800535.1"/>
    <property type="molecule type" value="Genomic_DNA"/>
</dbReference>
<evidence type="ECO:0000256" key="2">
    <source>
        <dbReference type="ARBA" id="ARBA00011322"/>
    </source>
</evidence>
<comment type="subunit">
    <text evidence="2">Heterodimer of SbcC and SbcD.</text>
</comment>
<dbReference type="PANTHER" id="PTHR32114:SF2">
    <property type="entry name" value="ABC TRANSPORTER ABCH.3"/>
    <property type="match status" value="1"/>
</dbReference>
<dbReference type="InterPro" id="IPR038729">
    <property type="entry name" value="Rad50/SbcC_AAA"/>
</dbReference>
<evidence type="ECO:0000313" key="8">
    <source>
        <dbReference type="Proteomes" id="UP001235966"/>
    </source>
</evidence>
<reference evidence="7 8" key="1">
    <citation type="submission" date="2023-07" db="EMBL/GenBank/DDBJ databases">
        <title>Sequencing the genomes of 1000 actinobacteria strains.</title>
        <authorList>
            <person name="Klenk H.-P."/>
        </authorList>
    </citation>
    <scope>NUCLEOTIDE SEQUENCE [LARGE SCALE GENOMIC DNA]</scope>
    <source>
        <strain evidence="7 8">DSM 102162</strain>
    </source>
</reference>
<feature type="domain" description="Rad50/SbcC-type AAA" evidence="6">
    <location>
        <begin position="8"/>
        <end position="210"/>
    </location>
</feature>
<dbReference type="Gene3D" id="3.40.50.300">
    <property type="entry name" value="P-loop containing nucleotide triphosphate hydrolases"/>
    <property type="match status" value="2"/>
</dbReference>
<dbReference type="Proteomes" id="UP001235966">
    <property type="component" value="Unassembled WGS sequence"/>
</dbReference>
<proteinExistence type="inferred from homology"/>
<comment type="similarity">
    <text evidence="1">Belongs to the SMC family. SbcC subfamily.</text>
</comment>
<dbReference type="PANTHER" id="PTHR32114">
    <property type="entry name" value="ABC TRANSPORTER ABCH.3"/>
    <property type="match status" value="1"/>
</dbReference>
<keyword evidence="7" id="KW-0378">Hydrolase</keyword>
<evidence type="ECO:0000256" key="1">
    <source>
        <dbReference type="ARBA" id="ARBA00006930"/>
    </source>
</evidence>
<keyword evidence="7" id="KW-0269">Exonuclease</keyword>
<comment type="caution">
    <text evidence="7">The sequence shown here is derived from an EMBL/GenBank/DDBJ whole genome shotgun (WGS) entry which is preliminary data.</text>
</comment>
<accession>A0ABT9NAL5</accession>
<protein>
    <recommendedName>
        <fullName evidence="3">Nuclease SbcCD subunit C</fullName>
    </recommendedName>
</protein>
<evidence type="ECO:0000256" key="5">
    <source>
        <dbReference type="SAM" id="MobiDB-lite"/>
    </source>
</evidence>
<evidence type="ECO:0000256" key="4">
    <source>
        <dbReference type="SAM" id="Coils"/>
    </source>
</evidence>
<evidence type="ECO:0000313" key="7">
    <source>
        <dbReference type="EMBL" id="MDP9800535.1"/>
    </source>
</evidence>
<dbReference type="Pfam" id="PF13558">
    <property type="entry name" value="SbcC_Walker_B"/>
    <property type="match status" value="1"/>
</dbReference>
<dbReference type="SUPFAM" id="SSF52540">
    <property type="entry name" value="P-loop containing nucleoside triphosphate hydrolases"/>
    <property type="match status" value="1"/>
</dbReference>
<feature type="coiled-coil region" evidence="4">
    <location>
        <begin position="585"/>
        <end position="655"/>
    </location>
</feature>
<keyword evidence="4" id="KW-0175">Coiled coil</keyword>
<gene>
    <name evidence="7" type="ORF">J2S49_000611</name>
</gene>
<keyword evidence="8" id="KW-1185">Reference proteome</keyword>
<dbReference type="GO" id="GO:0004527">
    <property type="term" value="F:exonuclease activity"/>
    <property type="evidence" value="ECO:0007669"/>
    <property type="project" value="UniProtKB-KW"/>
</dbReference>
<name>A0ABT9NAL5_9ACTO</name>
<evidence type="ECO:0000259" key="6">
    <source>
        <dbReference type="Pfam" id="PF13476"/>
    </source>
</evidence>
<dbReference type="InterPro" id="IPR027417">
    <property type="entry name" value="P-loop_NTPase"/>
</dbReference>
<sequence>MKLLHLEFFGIGPFGGHEVIDFTSLTADGLFLLEGPTGSGKSTIIDAVVFALYGKVAGAEASEERVRSSHAEPRTESYVDLVFEVASGIYRVRRTPKWSRPKTRGTGFAPVNASAQLWRMSQAAVDAGEWRTGVALAAKAREVGQELGAILGLTREQFVQTVVLPQGQFADFLRLKSTDRSALLESLFGTEDYRKLAEKLAADSRQARKVVDAARNAFTTAVETWLGNEGVKNSAAQVRTLLEQTVDESDSTVLDFMGETSQSLSEASEEARTIASERAQEETKARADLNSELALEAAVKKRATLLAAKAALEEQRDEITALRQKITLHRRAVVPVNRLDDVTRATTAASAALEAATGAWAHAPEQHSALLAHSSEPLTASSDLGMLAACAQETAVAGATAVEELDQRIGAANEIANLEASIPELVSSQNAAKNELTEVATSLEHHRAELEALPPQKERLLTERTEAEKLASGIQSAEAAIKALTTVEKVVAEAQALQSLVSASESSAEKALGALTKARAEEKEIFNAWIASSAAELALHLESDSPCPVCGSTSHPQPAPESGILATRKDVDKAIAKSAKALEKSDTANRELLQARTSLKELNKQLGDHTAQSIAASLESQRAALAEAKAAAKRITELDKKINEATVKADALHTQISTLQATSALLSERDRSIGEQIEATQTKVAAALENSGTQSASGLVKTLRSDRQQAENGRAGSESLLTAIHTLVEAQKLSRQALDESKLCEAEARAAFLMPAMLTQIEEKVKAFENDETTISTQLNSEELVQLTGEEVPHVDAVQARFEQAHASAMEANEFAIQAKRSATDAHTHLAHAKRAHVAWAQQADEAGPIVRLAHLANADNESSLIKIPLGAWVLLQRFEVVVERANEHLAIFSRGRYELQRVDEGEKGRKLGLGIAVIDHTGSAEGDVQRAPGSLSGGETFYTSLALALALAEVVQEENGGVHIETLMIDEGFGTLSADVRDVVMQTLTQLTDDGRTVGIVSHVEELKSMIPSRIAVRPSERGSTLTQIS</sequence>
<dbReference type="Pfam" id="PF13476">
    <property type="entry name" value="AAA_23"/>
    <property type="match status" value="1"/>
</dbReference>